<evidence type="ECO:0000259" key="1">
    <source>
        <dbReference type="Pfam" id="PF00542"/>
    </source>
</evidence>
<keyword evidence="3" id="KW-1185">Reference proteome</keyword>
<evidence type="ECO:0000313" key="3">
    <source>
        <dbReference type="Proteomes" id="UP000323000"/>
    </source>
</evidence>
<dbReference type="GO" id="GO:0006412">
    <property type="term" value="P:translation"/>
    <property type="evidence" value="ECO:0007669"/>
    <property type="project" value="InterPro"/>
</dbReference>
<dbReference type="EMBL" id="VAHF01000004">
    <property type="protein sequence ID" value="TXG63335.1"/>
    <property type="molecule type" value="Genomic_DNA"/>
</dbReference>
<dbReference type="Pfam" id="PF12023">
    <property type="entry name" value="DUF3511"/>
    <property type="match status" value="1"/>
</dbReference>
<dbReference type="InterPro" id="IPR013823">
    <property type="entry name" value="Ribosomal_bL12_C"/>
</dbReference>
<dbReference type="GO" id="GO:0003735">
    <property type="term" value="F:structural constituent of ribosome"/>
    <property type="evidence" value="ECO:0007669"/>
    <property type="project" value="InterPro"/>
</dbReference>
<feature type="domain" description="Large ribosomal subunit protein bL12 C-terminal" evidence="1">
    <location>
        <begin position="93"/>
        <end position="122"/>
    </location>
</feature>
<reference evidence="3" key="1">
    <citation type="journal article" date="2019" name="Gigascience">
        <title>De novo genome assembly of the endangered Acer yangbiense, a plant species with extremely small populations endemic to Yunnan Province, China.</title>
        <authorList>
            <person name="Yang J."/>
            <person name="Wariss H.M."/>
            <person name="Tao L."/>
            <person name="Zhang R."/>
            <person name="Yun Q."/>
            <person name="Hollingsworth P."/>
            <person name="Dao Z."/>
            <person name="Luo G."/>
            <person name="Guo H."/>
            <person name="Ma Y."/>
            <person name="Sun W."/>
        </authorList>
    </citation>
    <scope>NUCLEOTIDE SEQUENCE [LARGE SCALE GENOMIC DNA]</scope>
    <source>
        <strain evidence="3">cv. Malutang</strain>
    </source>
</reference>
<accession>A0A5C7I2M4</accession>
<dbReference type="Gene3D" id="3.30.1390.10">
    <property type="match status" value="1"/>
</dbReference>
<dbReference type="PANTHER" id="PTHR33193">
    <property type="entry name" value="DOMAIN PROTEIN, PUTATIVE (DUF3511)-RELATED"/>
    <property type="match status" value="1"/>
</dbReference>
<dbReference type="SUPFAM" id="SSF54736">
    <property type="entry name" value="ClpS-like"/>
    <property type="match status" value="1"/>
</dbReference>
<protein>
    <recommendedName>
        <fullName evidence="1">Large ribosomal subunit protein bL12 C-terminal domain-containing protein</fullName>
    </recommendedName>
</protein>
<evidence type="ECO:0000313" key="2">
    <source>
        <dbReference type="EMBL" id="TXG63335.1"/>
    </source>
</evidence>
<dbReference type="InterPro" id="IPR021899">
    <property type="entry name" value="DUF3511"/>
</dbReference>
<dbReference type="Proteomes" id="UP000323000">
    <property type="component" value="Chromosome 4"/>
</dbReference>
<gene>
    <name evidence="2" type="ORF">EZV62_010329</name>
</gene>
<comment type="caution">
    <text evidence="2">The sequence shown here is derived from an EMBL/GenBank/DDBJ whole genome shotgun (WGS) entry which is preliminary data.</text>
</comment>
<dbReference type="PANTHER" id="PTHR33193:SF13">
    <property type="entry name" value="EXPRESSED PROTEIN"/>
    <property type="match status" value="1"/>
</dbReference>
<proteinExistence type="predicted"/>
<dbReference type="InterPro" id="IPR014719">
    <property type="entry name" value="Ribosomal_bL12_C/ClpS-like"/>
</dbReference>
<organism evidence="2 3">
    <name type="scientific">Acer yangbiense</name>
    <dbReference type="NCBI Taxonomy" id="1000413"/>
    <lineage>
        <taxon>Eukaryota</taxon>
        <taxon>Viridiplantae</taxon>
        <taxon>Streptophyta</taxon>
        <taxon>Embryophyta</taxon>
        <taxon>Tracheophyta</taxon>
        <taxon>Spermatophyta</taxon>
        <taxon>Magnoliopsida</taxon>
        <taxon>eudicotyledons</taxon>
        <taxon>Gunneridae</taxon>
        <taxon>Pentapetalae</taxon>
        <taxon>rosids</taxon>
        <taxon>malvids</taxon>
        <taxon>Sapindales</taxon>
        <taxon>Sapindaceae</taxon>
        <taxon>Hippocastanoideae</taxon>
        <taxon>Acereae</taxon>
        <taxon>Acer</taxon>
    </lineage>
</organism>
<sequence>MRRKKRIAKYKVYTVEGKVKASLRKGLRWIKNKCSEIRSENHEGDLIAGIPSRKLIYGEDGVGEGGGEDGIQCEAGEVRRGCENQDNTGSPTFTDLGLKEAKHMVEKVPVVVKKGPTNEEAIPMFKTQEFGTTSVFYWFRLVIEDEGLGDAEGKGSVGSIPGVGDVVGF</sequence>
<dbReference type="AlphaFoldDB" id="A0A5C7I2M4"/>
<dbReference type="Pfam" id="PF00542">
    <property type="entry name" value="Ribosomal_L12"/>
    <property type="match status" value="1"/>
</dbReference>
<dbReference type="OrthoDB" id="1713251at2759"/>
<name>A0A5C7I2M4_9ROSI</name>